<dbReference type="Gene3D" id="1.25.40.20">
    <property type="entry name" value="Ankyrin repeat-containing domain"/>
    <property type="match status" value="1"/>
</dbReference>
<feature type="repeat" description="ANK" evidence="10">
    <location>
        <begin position="757"/>
        <end position="782"/>
    </location>
</feature>
<proteinExistence type="predicted"/>
<feature type="repeat" description="ANK" evidence="10">
    <location>
        <begin position="724"/>
        <end position="756"/>
    </location>
</feature>
<dbReference type="OrthoDB" id="2122982at2759"/>
<dbReference type="SUPFAM" id="SSF57850">
    <property type="entry name" value="RING/U-box"/>
    <property type="match status" value="1"/>
</dbReference>
<feature type="domain" description="ZZ-type" evidence="13">
    <location>
        <begin position="89"/>
        <end position="141"/>
    </location>
</feature>
<keyword evidence="10" id="KW-0040">ANK repeat</keyword>
<evidence type="ECO:0000256" key="5">
    <source>
        <dbReference type="ARBA" id="ARBA00022723"/>
    </source>
</evidence>
<gene>
    <name evidence="15" type="ORF">FGIG_01896</name>
</gene>
<dbReference type="GO" id="GO:0008270">
    <property type="term" value="F:zinc ion binding"/>
    <property type="evidence" value="ECO:0007669"/>
    <property type="project" value="UniProtKB-KW"/>
</dbReference>
<feature type="compositionally biased region" description="Polar residues" evidence="12">
    <location>
        <begin position="377"/>
        <end position="388"/>
    </location>
</feature>
<evidence type="ECO:0000256" key="8">
    <source>
        <dbReference type="ARBA" id="ARBA00022786"/>
    </source>
</evidence>
<keyword evidence="16" id="KW-1185">Reference proteome</keyword>
<dbReference type="PANTHER" id="PTHR24202">
    <property type="entry name" value="E3 UBIQUITIN-PROTEIN LIGASE MIB2"/>
    <property type="match status" value="1"/>
</dbReference>
<keyword evidence="4" id="KW-0808">Transferase</keyword>
<dbReference type="GO" id="GO:0005737">
    <property type="term" value="C:cytoplasm"/>
    <property type="evidence" value="ECO:0007669"/>
    <property type="project" value="UniProtKB-SubCell"/>
</dbReference>
<evidence type="ECO:0000256" key="9">
    <source>
        <dbReference type="ARBA" id="ARBA00022833"/>
    </source>
</evidence>
<dbReference type="InterPro" id="IPR037252">
    <property type="entry name" value="Mib_Herc2_sf"/>
</dbReference>
<dbReference type="InterPro" id="IPR036770">
    <property type="entry name" value="Ankyrin_rpt-contain_sf"/>
</dbReference>
<feature type="region of interest" description="Disordered" evidence="12">
    <location>
        <begin position="428"/>
        <end position="451"/>
    </location>
</feature>
<reference evidence="15 16" key="1">
    <citation type="submission" date="2019-04" db="EMBL/GenBank/DDBJ databases">
        <title>Annotation for the trematode Fasciola gigantica.</title>
        <authorList>
            <person name="Choi Y.-J."/>
        </authorList>
    </citation>
    <scope>NUCLEOTIDE SEQUENCE [LARGE SCALE GENOMIC DNA]</scope>
    <source>
        <strain evidence="15">Uganda_cow_1</strain>
    </source>
</reference>
<dbReference type="PROSITE" id="PS50297">
    <property type="entry name" value="ANK_REP_REGION"/>
    <property type="match status" value="2"/>
</dbReference>
<accession>A0A504YMT0</accession>
<evidence type="ECO:0000313" key="15">
    <source>
        <dbReference type="EMBL" id="TPP59040.1"/>
    </source>
</evidence>
<comment type="subcellular location">
    <subcellularLocation>
        <location evidence="1">Cytoplasm</location>
    </subcellularLocation>
</comment>
<feature type="region of interest" description="Disordered" evidence="12">
    <location>
        <begin position="340"/>
        <end position="390"/>
    </location>
</feature>
<keyword evidence="8" id="KW-0833">Ubl conjugation pathway</keyword>
<dbReference type="Pfam" id="PF00569">
    <property type="entry name" value="ZZ"/>
    <property type="match status" value="1"/>
</dbReference>
<keyword evidence="9" id="KW-0862">Zinc</keyword>
<dbReference type="SMART" id="SM00291">
    <property type="entry name" value="ZnF_ZZ"/>
    <property type="match status" value="1"/>
</dbReference>
<dbReference type="SMART" id="SM00248">
    <property type="entry name" value="ANK"/>
    <property type="match status" value="4"/>
</dbReference>
<evidence type="ECO:0000259" key="13">
    <source>
        <dbReference type="PROSITE" id="PS50135"/>
    </source>
</evidence>
<dbReference type="GO" id="GO:0004842">
    <property type="term" value="F:ubiquitin-protein transferase activity"/>
    <property type="evidence" value="ECO:0007669"/>
    <property type="project" value="InterPro"/>
</dbReference>
<evidence type="ECO:0000256" key="7">
    <source>
        <dbReference type="ARBA" id="ARBA00022771"/>
    </source>
</evidence>
<evidence type="ECO:0000256" key="12">
    <source>
        <dbReference type="SAM" id="MobiDB-lite"/>
    </source>
</evidence>
<sequence>MSLGQISYQSELHDRGTYASGVGCRVVRGPDWKWGKQDGGEGHLGSVRRFDTVGEAIVVWDSGIVANYRCGTLGFDLRVLDSAPTGVEHPGTICEGCHESPIYGTRWKCVVCLSTDLCSTCYHSDKHSLTHQFLRITAPYKTRVIVGRRLKQRRVEALGLFPKARVVRGIDWSWGNQDCVSPLTSSGSSSLLLGASGSALSCRALVRANGEDTSAGPILLPTQGRVTDRRDWYPGAPRSAALVAWDSGAYNVYRVGYAGMVDLKAVRPAKGGSYYVDHLPLLADLRDWNSNESSRGLEEVTVSCAVDEDVADLCRDACGNPLVPNWTNLQELESRRRKTIGSSLGTDTQRYRHTAQSTRQSSRSEVVTHSGSHEHNSSVPQRVSSGSAIPQEPAASSCLNVCTLASRLQLQSGTVESYAANHSIISRPPVAGTSRSRPNQVSFAQERDSDDTCVLRTSTAAPSGGLRNLGQTARSLITDLLRSNTSGPVVQSVSSSAATVRRAPESTGQMRTHTGIRSAVTSPPTSRIQNPCVRQEERINRTTEHSSASTSSRSSRTRDVSGSHHAQRRETITDERSRLVTLIPRAVVGIHADSVTREGGCAHTDPVELIDSNEPFSHTSSHTAGHRREPGSRMVYGVYNQLHGMVPDSGAPNSGQLGVGTDTDSMEAERRKFVYKIPDCQRNHCRGQVGQSNEDLIRAAEEGNVKRLKCLLQHRHVNVDSKFAGVTALHVACQMGNVACVAVLLQFGAKRRLRDGSGNEAIHAAAQGGNVGIVRLLLSTRARHRLFGIPGVSSLDDGVVIESEESGSRDAAETFPDEDDVPDVNSRNALRQTALHLSVTRHDFMVAQCLLEEFNALPNLQVRTIVVVWSV</sequence>
<keyword evidence="7 11" id="KW-0863">Zinc-finger</keyword>
<feature type="domain" description="MIB/HERC2" evidence="14">
    <location>
        <begin position="152"/>
        <end position="269"/>
    </location>
</feature>
<keyword evidence="5" id="KW-0479">Metal-binding</keyword>
<keyword evidence="6" id="KW-0677">Repeat</keyword>
<evidence type="ECO:0000259" key="14">
    <source>
        <dbReference type="PROSITE" id="PS51416"/>
    </source>
</evidence>
<evidence type="ECO:0000256" key="4">
    <source>
        <dbReference type="ARBA" id="ARBA00022679"/>
    </source>
</evidence>
<dbReference type="PROSITE" id="PS51416">
    <property type="entry name" value="MIB_HERC2"/>
    <property type="match status" value="2"/>
</dbReference>
<evidence type="ECO:0000256" key="2">
    <source>
        <dbReference type="ARBA" id="ARBA00004906"/>
    </source>
</evidence>
<evidence type="ECO:0000313" key="16">
    <source>
        <dbReference type="Proteomes" id="UP000316759"/>
    </source>
</evidence>
<dbReference type="Gene3D" id="2.30.30.40">
    <property type="entry name" value="SH3 Domains"/>
    <property type="match status" value="2"/>
</dbReference>
<feature type="domain" description="MIB/HERC2" evidence="14">
    <location>
        <begin position="13"/>
        <end position="83"/>
    </location>
</feature>
<dbReference type="InterPro" id="IPR000433">
    <property type="entry name" value="Znf_ZZ"/>
</dbReference>
<dbReference type="Pfam" id="PF12796">
    <property type="entry name" value="Ank_2"/>
    <property type="match status" value="1"/>
</dbReference>
<evidence type="ECO:0000256" key="11">
    <source>
        <dbReference type="PROSITE-ProRule" id="PRU00228"/>
    </source>
</evidence>
<feature type="compositionally biased region" description="Polar residues" evidence="12">
    <location>
        <begin position="433"/>
        <end position="443"/>
    </location>
</feature>
<dbReference type="Pfam" id="PF06701">
    <property type="entry name" value="MIB_HERC2"/>
    <property type="match status" value="2"/>
</dbReference>
<evidence type="ECO:0000256" key="6">
    <source>
        <dbReference type="ARBA" id="ARBA00022737"/>
    </source>
</evidence>
<evidence type="ECO:0000256" key="1">
    <source>
        <dbReference type="ARBA" id="ARBA00004496"/>
    </source>
</evidence>
<dbReference type="PROSITE" id="PS50135">
    <property type="entry name" value="ZF_ZZ_2"/>
    <property type="match status" value="1"/>
</dbReference>
<dbReference type="UniPathway" id="UPA00143"/>
<dbReference type="PANTHER" id="PTHR24202:SF4">
    <property type="entry name" value="E3 UBIQUITIN-PROTEIN LIGASE MIB2-RELATED"/>
    <property type="match status" value="1"/>
</dbReference>
<dbReference type="SUPFAM" id="SSF48403">
    <property type="entry name" value="Ankyrin repeat"/>
    <property type="match status" value="1"/>
</dbReference>
<feature type="compositionally biased region" description="Polar residues" evidence="12">
    <location>
        <begin position="519"/>
        <end position="529"/>
    </location>
</feature>
<dbReference type="SUPFAM" id="SSF159034">
    <property type="entry name" value="Mib/herc2 domain-like"/>
    <property type="match status" value="3"/>
</dbReference>
<feature type="compositionally biased region" description="Polar residues" evidence="12">
    <location>
        <begin position="340"/>
        <end position="370"/>
    </location>
</feature>
<feature type="compositionally biased region" description="Basic and acidic residues" evidence="12">
    <location>
        <begin position="534"/>
        <end position="544"/>
    </location>
</feature>
<dbReference type="InterPro" id="IPR010606">
    <property type="entry name" value="Mib_Herc2"/>
</dbReference>
<organism evidence="15 16">
    <name type="scientific">Fasciola gigantica</name>
    <name type="common">Giant liver fluke</name>
    <dbReference type="NCBI Taxonomy" id="46835"/>
    <lineage>
        <taxon>Eukaryota</taxon>
        <taxon>Metazoa</taxon>
        <taxon>Spiralia</taxon>
        <taxon>Lophotrochozoa</taxon>
        <taxon>Platyhelminthes</taxon>
        <taxon>Trematoda</taxon>
        <taxon>Digenea</taxon>
        <taxon>Plagiorchiida</taxon>
        <taxon>Echinostomata</taxon>
        <taxon>Echinostomatoidea</taxon>
        <taxon>Fasciolidae</taxon>
        <taxon>Fasciola</taxon>
    </lineage>
</organism>
<dbReference type="InterPro" id="IPR043145">
    <property type="entry name" value="Znf_ZZ_sf"/>
</dbReference>
<dbReference type="EMBL" id="SUNJ01011227">
    <property type="protein sequence ID" value="TPP59040.1"/>
    <property type="molecule type" value="Genomic_DNA"/>
</dbReference>
<feature type="region of interest" description="Disordered" evidence="12">
    <location>
        <begin position="486"/>
        <end position="575"/>
    </location>
</feature>
<name>A0A504YMT0_FASGI</name>
<feature type="compositionally biased region" description="Basic and acidic residues" evidence="12">
    <location>
        <begin position="556"/>
        <end position="575"/>
    </location>
</feature>
<evidence type="ECO:0000256" key="10">
    <source>
        <dbReference type="PROSITE-ProRule" id="PRU00023"/>
    </source>
</evidence>
<feature type="compositionally biased region" description="Low complexity" evidence="12">
    <location>
        <begin position="545"/>
        <end position="554"/>
    </location>
</feature>
<comment type="caution">
    <text evidence="15">The sequence shown here is derived from an EMBL/GenBank/DDBJ whole genome shotgun (WGS) entry which is preliminary data.</text>
</comment>
<dbReference type="Gene3D" id="3.30.60.90">
    <property type="match status" value="1"/>
</dbReference>
<dbReference type="PROSITE" id="PS50088">
    <property type="entry name" value="ANK_REPEAT"/>
    <property type="match status" value="2"/>
</dbReference>
<comment type="pathway">
    <text evidence="2">Protein modification; protein ubiquitination.</text>
</comment>
<keyword evidence="3" id="KW-0963">Cytoplasm</keyword>
<evidence type="ECO:0000256" key="3">
    <source>
        <dbReference type="ARBA" id="ARBA00022490"/>
    </source>
</evidence>
<dbReference type="GO" id="GO:0016567">
    <property type="term" value="P:protein ubiquitination"/>
    <property type="evidence" value="ECO:0007669"/>
    <property type="project" value="UniProtKB-UniPathway"/>
</dbReference>
<dbReference type="InterPro" id="IPR002110">
    <property type="entry name" value="Ankyrin_rpt"/>
</dbReference>
<dbReference type="STRING" id="46835.A0A504YMT0"/>
<dbReference type="Proteomes" id="UP000316759">
    <property type="component" value="Unassembled WGS sequence"/>
</dbReference>
<feature type="compositionally biased region" description="Low complexity" evidence="12">
    <location>
        <begin position="489"/>
        <end position="501"/>
    </location>
</feature>
<protein>
    <submittedName>
        <fullName evidence="15">E3 ubiquitin-protein ligase MIB2</fullName>
    </submittedName>
</protein>
<dbReference type="AlphaFoldDB" id="A0A504YMT0"/>